<evidence type="ECO:0000259" key="1">
    <source>
        <dbReference type="Pfam" id="PF01052"/>
    </source>
</evidence>
<dbReference type="InterPro" id="IPR036429">
    <property type="entry name" value="SpoA-like_sf"/>
</dbReference>
<accession>A0A249W1A5</accession>
<keyword evidence="2" id="KW-0282">Flagellum</keyword>
<dbReference type="RefSeq" id="WP_005499865.1">
    <property type="nucleotide sequence ID" value="NZ_CP023247.2"/>
</dbReference>
<feature type="domain" description="Flagellar motor switch protein FliN-like C-terminal" evidence="1">
    <location>
        <begin position="200"/>
        <end position="261"/>
    </location>
</feature>
<evidence type="ECO:0000313" key="4">
    <source>
        <dbReference type="Proteomes" id="UP000191946"/>
    </source>
</evidence>
<protein>
    <submittedName>
        <fullName evidence="2">Flagellar motor switch protein FliM</fullName>
    </submittedName>
</protein>
<dbReference type="Pfam" id="PF01052">
    <property type="entry name" value="FliMN_C"/>
    <property type="match status" value="1"/>
</dbReference>
<dbReference type="InterPro" id="IPR001543">
    <property type="entry name" value="FliN-like_C"/>
</dbReference>
<reference evidence="3 4" key="1">
    <citation type="submission" date="2015-08" db="EMBL/GenBank/DDBJ databases">
        <title>Draft Genome Sequences of Vibrio parahaemolyticus Strains.</title>
        <authorList>
            <person name="Gonzalez-Escalona N."/>
            <person name="DePaola A."/>
        </authorList>
    </citation>
    <scope>NUCLEOTIDE SEQUENCE [LARGE SCALE GENOMIC DNA]</scope>
    <source>
        <strain evidence="3 4">CFSAN001621</strain>
    </source>
</reference>
<dbReference type="AlphaFoldDB" id="A0A249W1A5"/>
<organism evidence="2">
    <name type="scientific">Vibrio parahaemolyticus</name>
    <dbReference type="NCBI Taxonomy" id="670"/>
    <lineage>
        <taxon>Bacteria</taxon>
        <taxon>Pseudomonadati</taxon>
        <taxon>Pseudomonadota</taxon>
        <taxon>Gammaproteobacteria</taxon>
        <taxon>Vibrionales</taxon>
        <taxon>Vibrionaceae</taxon>
        <taxon>Vibrio</taxon>
    </lineage>
</organism>
<name>A0A249W1A5_VIBPH</name>
<dbReference type="SUPFAM" id="SSF101801">
    <property type="entry name" value="Surface presentation of antigens (SPOA)"/>
    <property type="match status" value="1"/>
</dbReference>
<evidence type="ECO:0000313" key="2">
    <source>
        <dbReference type="EMBL" id="ASZ50416.1"/>
    </source>
</evidence>
<dbReference type="EMBL" id="LHQV01000020">
    <property type="protein sequence ID" value="OQJ97196.1"/>
    <property type="molecule type" value="Genomic_DNA"/>
</dbReference>
<keyword evidence="2" id="KW-0966">Cell projection</keyword>
<sequence>METRVSESISDIKSLDVELLGKPIHIIRDKLENLISESCSSLTNELQNWLSTNKVEASLTSVDLHRFSPAMMDKDQTSTHKHQEGGMVFVHGDTQTLVKLADRFYGANTERSVATLTASDLRLQERISRIIIGWLAPQDMWEACEYEAPRDIGLCVQLNITFEGYQGSMYLKLDTHLIQTLIEQLELQSDVDLYEPFCRSLESTPVRLNVVLSKKTMALSDVVSLKPDDIMPIELLNTVPVSIGNQPLFTGRIAEQDGQLVLIFNPDKETQR</sequence>
<dbReference type="Gene3D" id="2.30.330.10">
    <property type="entry name" value="SpoA-like"/>
    <property type="match status" value="1"/>
</dbReference>
<keyword evidence="2" id="KW-0969">Cilium</keyword>
<keyword evidence="4" id="KW-1185">Reference proteome</keyword>
<evidence type="ECO:0000313" key="3">
    <source>
        <dbReference type="EMBL" id="OQJ97196.1"/>
    </source>
</evidence>
<dbReference type="EMBL" id="CP023247">
    <property type="protein sequence ID" value="ASZ50416.1"/>
    <property type="molecule type" value="Genomic_DNA"/>
</dbReference>
<gene>
    <name evidence="3" type="ORF">AKG60_20205</name>
    <name evidence="2" type="ORF">YA91_07485</name>
</gene>
<dbReference type="Proteomes" id="UP000191946">
    <property type="component" value="Unassembled WGS sequence"/>
</dbReference>
<reference evidence="2" key="2">
    <citation type="submission" date="2017-09" db="EMBL/GenBank/DDBJ databases">
        <authorList>
            <person name="Ehlers B."/>
            <person name="Leendertz F.H."/>
        </authorList>
    </citation>
    <scope>NUCLEOTIDE SEQUENCE</scope>
    <source>
        <strain evidence="2">MAVP-26</strain>
    </source>
</reference>
<proteinExistence type="predicted"/>